<accession>A0A1X7SEH8</accession>
<reference evidence="1" key="1">
    <citation type="submission" date="2017-05" db="UniProtKB">
        <authorList>
            <consortium name="EnsemblMetazoa"/>
        </authorList>
    </citation>
    <scope>IDENTIFICATION</scope>
</reference>
<proteinExistence type="predicted"/>
<evidence type="ECO:0000313" key="1">
    <source>
        <dbReference type="EnsemblMetazoa" id="Aqu2.1.00463_001"/>
    </source>
</evidence>
<dbReference type="EnsemblMetazoa" id="Aqu2.1.00463_001">
    <property type="protein sequence ID" value="Aqu2.1.00463_001"/>
    <property type="gene ID" value="Aqu2.1.00463"/>
</dbReference>
<dbReference type="AlphaFoldDB" id="A0A1X7SEH8"/>
<sequence length="145" mass="15673">MFSFPGLGVSAFPAVLVGFKDGGALCSVCGVASDGMGDHLVTCHGNGDMLMRHNCLRDILFTACSTAALSPHTKVPSHIPGSTSHSADVFLPVWNQGKPAARDVSVICPSIFWCFSKQLLLRAMPLDMVRGRRDGLMRVIEWRWG</sequence>
<dbReference type="InParanoid" id="A0A1X7SEH8"/>
<protein>
    <submittedName>
        <fullName evidence="1">Uncharacterized protein</fullName>
    </submittedName>
</protein>
<organism evidence="1">
    <name type="scientific">Amphimedon queenslandica</name>
    <name type="common">Sponge</name>
    <dbReference type="NCBI Taxonomy" id="400682"/>
    <lineage>
        <taxon>Eukaryota</taxon>
        <taxon>Metazoa</taxon>
        <taxon>Porifera</taxon>
        <taxon>Demospongiae</taxon>
        <taxon>Heteroscleromorpha</taxon>
        <taxon>Haplosclerida</taxon>
        <taxon>Niphatidae</taxon>
        <taxon>Amphimedon</taxon>
    </lineage>
</organism>
<name>A0A1X7SEH8_AMPQE</name>